<dbReference type="GO" id="GO:0005737">
    <property type="term" value="C:cytoplasm"/>
    <property type="evidence" value="ECO:0007669"/>
    <property type="project" value="InterPro"/>
</dbReference>
<dbReference type="Gene3D" id="3.40.640.10">
    <property type="entry name" value="Type I PLP-dependent aspartate aminotransferase-like (Major domain)"/>
    <property type="match status" value="1"/>
</dbReference>
<sequence>MVGFDCAHGAGNVDLQLHNSEADFAVWCTYKYMNSGPGSLGGCFVHERHANNSDLPRFTGWWGGHNKDTRFKMRDDFEPMHGAEGWQLSNPPILSMVAIRASLDLFAQAGFENLRKNLSN</sequence>
<evidence type="ECO:0000313" key="3">
    <source>
        <dbReference type="Proteomes" id="UP000029647"/>
    </source>
</evidence>
<evidence type="ECO:0000313" key="2">
    <source>
        <dbReference type="EMBL" id="GAL76493.1"/>
    </source>
</evidence>
<dbReference type="GO" id="GO:0009435">
    <property type="term" value="P:NAD+ biosynthetic process"/>
    <property type="evidence" value="ECO:0007669"/>
    <property type="project" value="InterPro"/>
</dbReference>
<dbReference type="EC" id="3.7.1.3" evidence="2"/>
<dbReference type="SUPFAM" id="SSF53383">
    <property type="entry name" value="PLP-dependent transferases"/>
    <property type="match status" value="1"/>
</dbReference>
<dbReference type="InterPro" id="IPR010111">
    <property type="entry name" value="Kynureninase"/>
</dbReference>
<dbReference type="GO" id="GO:0030170">
    <property type="term" value="F:pyridoxal phosphate binding"/>
    <property type="evidence" value="ECO:0007669"/>
    <property type="project" value="InterPro"/>
</dbReference>
<proteinExistence type="predicted"/>
<evidence type="ECO:0000256" key="1">
    <source>
        <dbReference type="ARBA" id="ARBA00022898"/>
    </source>
</evidence>
<reference evidence="2 3" key="1">
    <citation type="journal article" date="2014" name="Genome Announc.">
        <title>Draft Genome Sequences of Marine Flavobacterium Nonlabens Strains NR17, NR24, NR27, NR32, NR33, and Ara13.</title>
        <authorList>
            <person name="Nakanishi M."/>
            <person name="Meirelles P."/>
            <person name="Suzuki R."/>
            <person name="Takatani N."/>
            <person name="Mino S."/>
            <person name="Suda W."/>
            <person name="Oshima K."/>
            <person name="Hattori M."/>
            <person name="Ohkuma M."/>
            <person name="Hosokawa M."/>
            <person name="Miyashita K."/>
            <person name="Thompson F.L."/>
            <person name="Niwa A."/>
            <person name="Sawabe T."/>
            <person name="Sawabe T."/>
        </authorList>
    </citation>
    <scope>NUCLEOTIDE SEQUENCE [LARGE SCALE GENOMIC DNA]</scope>
    <source>
        <strain evidence="3">JCM19275</strain>
    </source>
</reference>
<comment type="caution">
    <text evidence="2">The sequence shown here is derived from an EMBL/GenBank/DDBJ whole genome shotgun (WGS) entry which is preliminary data.</text>
</comment>
<dbReference type="AlphaFoldDB" id="A0A090WJZ3"/>
<gene>
    <name evidence="2" type="ORF">JCM19275_1235</name>
</gene>
<protein>
    <submittedName>
        <fullName evidence="2">Kynureninase</fullName>
        <ecNumber evidence="2">3.7.1.3</ecNumber>
    </submittedName>
</protein>
<keyword evidence="1" id="KW-0663">Pyridoxal phosphate</keyword>
<dbReference type="GO" id="GO:0030429">
    <property type="term" value="F:kynureninase activity"/>
    <property type="evidence" value="ECO:0007669"/>
    <property type="project" value="UniProtKB-EC"/>
</dbReference>
<dbReference type="InterPro" id="IPR015421">
    <property type="entry name" value="PyrdxlP-dep_Trfase_major"/>
</dbReference>
<dbReference type="PANTHER" id="PTHR14084:SF0">
    <property type="entry name" value="KYNURENINASE"/>
    <property type="match status" value="1"/>
</dbReference>
<dbReference type="Proteomes" id="UP000029647">
    <property type="component" value="Unassembled WGS sequence"/>
</dbReference>
<name>A0A090WJZ3_NONUL</name>
<organism evidence="2 3">
    <name type="scientific">Nonlabens ulvanivorans</name>
    <name type="common">Persicivirga ulvanivorans</name>
    <dbReference type="NCBI Taxonomy" id="906888"/>
    <lineage>
        <taxon>Bacteria</taxon>
        <taxon>Pseudomonadati</taxon>
        <taxon>Bacteroidota</taxon>
        <taxon>Flavobacteriia</taxon>
        <taxon>Flavobacteriales</taxon>
        <taxon>Flavobacteriaceae</taxon>
        <taxon>Nonlabens</taxon>
    </lineage>
</organism>
<dbReference type="GO" id="GO:0019441">
    <property type="term" value="P:L-tryptophan catabolic process to kynurenine"/>
    <property type="evidence" value="ECO:0007669"/>
    <property type="project" value="TreeGrafter"/>
</dbReference>
<accession>A0A090WJZ3</accession>
<dbReference type="PANTHER" id="PTHR14084">
    <property type="entry name" value="KYNURENINASE"/>
    <property type="match status" value="1"/>
</dbReference>
<dbReference type="GO" id="GO:0043420">
    <property type="term" value="P:anthranilate metabolic process"/>
    <property type="evidence" value="ECO:0007669"/>
    <property type="project" value="TreeGrafter"/>
</dbReference>
<dbReference type="InterPro" id="IPR015424">
    <property type="entry name" value="PyrdxlP-dep_Trfase"/>
</dbReference>
<dbReference type="EMBL" id="BBNT01000011">
    <property type="protein sequence ID" value="GAL76493.1"/>
    <property type="molecule type" value="Genomic_DNA"/>
</dbReference>
<keyword evidence="2" id="KW-0378">Hydrolase</keyword>